<name>A0ABX8VKR1_9MYCO</name>
<organism evidence="7 8">
    <name type="scientific">Mycolicibacterium pallens</name>
    <dbReference type="NCBI Taxonomy" id="370524"/>
    <lineage>
        <taxon>Bacteria</taxon>
        <taxon>Bacillati</taxon>
        <taxon>Actinomycetota</taxon>
        <taxon>Actinomycetes</taxon>
        <taxon>Mycobacteriales</taxon>
        <taxon>Mycobacteriaceae</taxon>
        <taxon>Mycolicibacterium</taxon>
    </lineage>
</organism>
<dbReference type="GO" id="GO:0008909">
    <property type="term" value="F:isochorismate synthase activity"/>
    <property type="evidence" value="ECO:0007669"/>
    <property type="project" value="UniProtKB-EC"/>
</dbReference>
<dbReference type="Pfam" id="PF00425">
    <property type="entry name" value="Chorismate_bind"/>
    <property type="match status" value="1"/>
</dbReference>
<keyword evidence="4 7" id="KW-0413">Isomerase</keyword>
<proteinExistence type="inferred from homology"/>
<dbReference type="Proteomes" id="UP000825367">
    <property type="component" value="Chromosome"/>
</dbReference>
<accession>A0ABX8VKR1</accession>
<keyword evidence="8" id="KW-1185">Reference proteome</keyword>
<dbReference type="EC" id="5.4.4.2" evidence="3"/>
<protein>
    <recommendedName>
        <fullName evidence="3">isochorismate synthase</fullName>
        <ecNumber evidence="3">5.4.4.2</ecNumber>
    </recommendedName>
    <alternativeName>
        <fullName evidence="5">Isochorismate mutase</fullName>
    </alternativeName>
</protein>
<dbReference type="NCBIfam" id="TIGR00543">
    <property type="entry name" value="isochor_syn"/>
    <property type="match status" value="1"/>
</dbReference>
<evidence type="ECO:0000256" key="5">
    <source>
        <dbReference type="ARBA" id="ARBA00041564"/>
    </source>
</evidence>
<evidence type="ECO:0000259" key="6">
    <source>
        <dbReference type="Pfam" id="PF00425"/>
    </source>
</evidence>
<dbReference type="Gene3D" id="3.60.120.10">
    <property type="entry name" value="Anthranilate synthase"/>
    <property type="match status" value="1"/>
</dbReference>
<dbReference type="InterPro" id="IPR015890">
    <property type="entry name" value="Chorismate_C"/>
</dbReference>
<evidence type="ECO:0000313" key="8">
    <source>
        <dbReference type="Proteomes" id="UP000825367"/>
    </source>
</evidence>
<evidence type="ECO:0000313" key="7">
    <source>
        <dbReference type="EMBL" id="QYL18389.1"/>
    </source>
</evidence>
<evidence type="ECO:0000256" key="1">
    <source>
        <dbReference type="ARBA" id="ARBA00000799"/>
    </source>
</evidence>
<evidence type="ECO:0000256" key="3">
    <source>
        <dbReference type="ARBA" id="ARBA00012824"/>
    </source>
</evidence>
<reference evidence="7 8" key="1">
    <citation type="submission" date="2021-07" db="EMBL/GenBank/DDBJ databases">
        <title>Whole genome sequencing of non-tuberculosis mycobacteria type-strains.</title>
        <authorList>
            <person name="Igarashi Y."/>
            <person name="Osugi A."/>
            <person name="Mitarai S."/>
        </authorList>
    </citation>
    <scope>NUCLEOTIDE SEQUENCE [LARGE SCALE GENOMIC DNA]</scope>
    <source>
        <strain evidence="7 8">JCM 16370</strain>
    </source>
</reference>
<comment type="catalytic activity">
    <reaction evidence="1">
        <text>chorismate = isochorismate</text>
        <dbReference type="Rhea" id="RHEA:18985"/>
        <dbReference type="ChEBI" id="CHEBI:29748"/>
        <dbReference type="ChEBI" id="CHEBI:29780"/>
        <dbReference type="EC" id="5.4.4.2"/>
    </reaction>
</comment>
<dbReference type="InterPro" id="IPR004561">
    <property type="entry name" value="IsoChor_synthase"/>
</dbReference>
<feature type="domain" description="Chorismate-utilising enzyme C-terminal" evidence="6">
    <location>
        <begin position="90"/>
        <end position="353"/>
    </location>
</feature>
<sequence>MIAVPSFVLSGPAGTVVAEGVQTGYDDVAAASSALADGSADVVVGALPFDIRSKAALLTPTTVTFGDTLPQWSTTALPAVRIDAMLPAPEEHRARIRAALDRLTARESALQKVVLARALRLVADGRLDERTILHRLLAADAEATSYLADLSVAGGDYTGCALVGASPELLVARAGDVVTCQPFAGSAPRSPDPQIDAANGAALAESAKNRHEHQLVVDTMRAALEPLCADLDVAAQPQLSRTAALWHLSTPIRGRLRDISTTAIDLALALHPTPAVGGVPTRAAVDLIAQLEGDRGFYAGAVGWCDARGDGRWVVAIRGAQLSADRHTALAQAGGGIVAESDPDDEVAETTTKFKTILSALGVPQ</sequence>
<dbReference type="PANTHER" id="PTHR42839:SF2">
    <property type="entry name" value="ISOCHORISMATE SYNTHASE ENTC"/>
    <property type="match status" value="1"/>
</dbReference>
<dbReference type="EMBL" id="CP080333">
    <property type="protein sequence ID" value="QYL18389.1"/>
    <property type="molecule type" value="Genomic_DNA"/>
</dbReference>
<dbReference type="PANTHER" id="PTHR42839">
    <property type="entry name" value="ISOCHORISMATE SYNTHASE ENTC"/>
    <property type="match status" value="1"/>
</dbReference>
<gene>
    <name evidence="7" type="ORF">K0O64_07720</name>
</gene>
<comment type="similarity">
    <text evidence="2">Belongs to the isochorismate synthase family.</text>
</comment>
<dbReference type="SUPFAM" id="SSF56322">
    <property type="entry name" value="ADC synthase"/>
    <property type="match status" value="1"/>
</dbReference>
<evidence type="ECO:0000256" key="4">
    <source>
        <dbReference type="ARBA" id="ARBA00023235"/>
    </source>
</evidence>
<dbReference type="InterPro" id="IPR005801">
    <property type="entry name" value="ADC_synthase"/>
</dbReference>
<evidence type="ECO:0000256" key="2">
    <source>
        <dbReference type="ARBA" id="ARBA00005297"/>
    </source>
</evidence>